<dbReference type="InterPro" id="IPR003158">
    <property type="entry name" value="Photosyn_RC_cyt_c-su"/>
</dbReference>
<keyword evidence="9" id="KW-0812">Transmembrane</keyword>
<protein>
    <recommendedName>
        <fullName evidence="2">Photosynthetic reaction center cytochrome c subunit</fullName>
    </recommendedName>
</protein>
<dbReference type="GO" id="GO:0005506">
    <property type="term" value="F:iron ion binding"/>
    <property type="evidence" value="ECO:0007669"/>
    <property type="project" value="InterPro"/>
</dbReference>
<evidence type="ECO:0000256" key="3">
    <source>
        <dbReference type="ARBA" id="ARBA00022448"/>
    </source>
</evidence>
<dbReference type="RefSeq" id="WP_133440679.1">
    <property type="nucleotide sequence ID" value="NZ_CP037954.1"/>
</dbReference>
<accession>A0A4P6ZIF8</accession>
<dbReference type="GO" id="GO:0009055">
    <property type="term" value="F:electron transfer activity"/>
    <property type="evidence" value="ECO:0007669"/>
    <property type="project" value="InterPro"/>
</dbReference>
<evidence type="ECO:0000256" key="8">
    <source>
        <dbReference type="ARBA" id="ARBA00023004"/>
    </source>
</evidence>
<keyword evidence="5" id="KW-0349">Heme</keyword>
<dbReference type="GO" id="GO:0019684">
    <property type="term" value="P:photosynthesis, light reaction"/>
    <property type="evidence" value="ECO:0007669"/>
    <property type="project" value="InterPro"/>
</dbReference>
<dbReference type="Proteomes" id="UP000294419">
    <property type="component" value="Chromosome"/>
</dbReference>
<dbReference type="GO" id="GO:0030077">
    <property type="term" value="C:plasma membrane light-harvesting complex"/>
    <property type="evidence" value="ECO:0007669"/>
    <property type="project" value="InterPro"/>
</dbReference>
<evidence type="ECO:0000313" key="10">
    <source>
        <dbReference type="EMBL" id="QBO59327.1"/>
    </source>
</evidence>
<dbReference type="GO" id="GO:0020037">
    <property type="term" value="F:heme binding"/>
    <property type="evidence" value="ECO:0007669"/>
    <property type="project" value="InterPro"/>
</dbReference>
<name>A0A4P6ZIF8_9FLAO</name>
<evidence type="ECO:0000256" key="2">
    <source>
        <dbReference type="ARBA" id="ARBA00015978"/>
    </source>
</evidence>
<dbReference type="SUPFAM" id="SSF48695">
    <property type="entry name" value="Multiheme cytochromes"/>
    <property type="match status" value="1"/>
</dbReference>
<gene>
    <name evidence="10" type="primary">puf2C</name>
    <name evidence="10" type="ORF">NBC122_02523</name>
</gene>
<dbReference type="KEGG" id="csal:NBC122_02523"/>
<reference evidence="10 11" key="1">
    <citation type="submission" date="2019-03" db="EMBL/GenBank/DDBJ databases">
        <authorList>
            <person name="Kim H."/>
            <person name="Yu S.-M."/>
        </authorList>
    </citation>
    <scope>NUCLEOTIDE SEQUENCE [LARGE SCALE GENOMIC DNA]</scope>
    <source>
        <strain evidence="10 11">NBC122</strain>
    </source>
</reference>
<keyword evidence="6" id="KW-0479">Metal-binding</keyword>
<proteinExistence type="predicted"/>
<dbReference type="OrthoDB" id="951235at2"/>
<keyword evidence="9" id="KW-0472">Membrane</keyword>
<evidence type="ECO:0000256" key="5">
    <source>
        <dbReference type="ARBA" id="ARBA00022617"/>
    </source>
</evidence>
<keyword evidence="9" id="KW-1133">Transmembrane helix</keyword>
<dbReference type="AlphaFoldDB" id="A0A4P6ZIF8"/>
<feature type="transmembrane region" description="Helical" evidence="9">
    <location>
        <begin position="6"/>
        <end position="25"/>
    </location>
</feature>
<evidence type="ECO:0000313" key="11">
    <source>
        <dbReference type="Proteomes" id="UP000294419"/>
    </source>
</evidence>
<dbReference type="NCBIfam" id="NF033196">
    <property type="entry name" value="c_type_nonphoto"/>
    <property type="match status" value="1"/>
</dbReference>
<evidence type="ECO:0000256" key="6">
    <source>
        <dbReference type="ARBA" id="ARBA00022723"/>
    </source>
</evidence>
<sequence length="167" mass="18769">MKTNPLKSALSFIGLLGIIGVIILITTNSTRVYRPITETQTDWKNLKVLPGNITKDSLMFVMQTFNGSLGVDCVFCHTAQKTDPKKLDFPSDAKLTKEIARGMLQMTNDINAKYFLPHAPDPKPKQITSVYCITCHRGNPNPEKYLQGVSKMVPILMPIRKNEMKMQ</sequence>
<organism evidence="10 11">
    <name type="scientific">Chryseobacterium salivictor</name>
    <dbReference type="NCBI Taxonomy" id="2547600"/>
    <lineage>
        <taxon>Bacteria</taxon>
        <taxon>Pseudomonadati</taxon>
        <taxon>Bacteroidota</taxon>
        <taxon>Flavobacteriia</taxon>
        <taxon>Flavobacteriales</taxon>
        <taxon>Weeksellaceae</taxon>
        <taxon>Chryseobacterium group</taxon>
        <taxon>Chryseobacterium</taxon>
    </lineage>
</organism>
<dbReference type="EMBL" id="CP037954">
    <property type="protein sequence ID" value="QBO59327.1"/>
    <property type="molecule type" value="Genomic_DNA"/>
</dbReference>
<evidence type="ECO:0000256" key="9">
    <source>
        <dbReference type="SAM" id="Phobius"/>
    </source>
</evidence>
<dbReference type="Gene3D" id="1.10.468.10">
    <property type="entry name" value="Photosynthetic Reaction Center, subunit C, domain 2"/>
    <property type="match status" value="1"/>
</dbReference>
<keyword evidence="8" id="KW-0408">Iron</keyword>
<keyword evidence="11" id="KW-1185">Reference proteome</keyword>
<keyword evidence="7" id="KW-0249">Electron transport</keyword>
<evidence type="ECO:0000256" key="1">
    <source>
        <dbReference type="ARBA" id="ARBA00003196"/>
    </source>
</evidence>
<keyword evidence="3" id="KW-0813">Transport</keyword>
<comment type="function">
    <text evidence="1">The reaction center of purple bacteria contains a tightly bound cytochrome molecule which re-reduces the photo oxidized primary electron donor.</text>
</comment>
<evidence type="ECO:0000256" key="4">
    <source>
        <dbReference type="ARBA" id="ARBA00022531"/>
    </source>
</evidence>
<dbReference type="Pfam" id="PF02276">
    <property type="entry name" value="CytoC_RC"/>
    <property type="match status" value="1"/>
</dbReference>
<dbReference type="InterPro" id="IPR036280">
    <property type="entry name" value="Multihaem_cyt_sf"/>
</dbReference>
<keyword evidence="4" id="KW-0602">Photosynthesis</keyword>
<dbReference type="InterPro" id="IPR023119">
    <property type="entry name" value="Multihaem_cyt_PRC_cyt_su-like"/>
</dbReference>
<evidence type="ECO:0000256" key="7">
    <source>
        <dbReference type="ARBA" id="ARBA00022982"/>
    </source>
</evidence>